<dbReference type="GeneID" id="13395093"/>
<name>F9X157_ZYMTI</name>
<feature type="region of interest" description="Disordered" evidence="1">
    <location>
        <begin position="1"/>
        <end position="216"/>
    </location>
</feature>
<gene>
    <name evidence="2" type="ORF">MYCGRDRAFT_107403</name>
</gene>
<evidence type="ECO:0000313" key="2">
    <source>
        <dbReference type="EMBL" id="EGP91436.1"/>
    </source>
</evidence>
<dbReference type="PANTHER" id="PTHR13268">
    <property type="entry name" value="BREAST CARCINOMA AMPLIFIED SEQUENCE 3"/>
    <property type="match status" value="1"/>
</dbReference>
<dbReference type="eggNOG" id="ENOG502QVCT">
    <property type="taxonomic scope" value="Eukaryota"/>
</dbReference>
<dbReference type="RefSeq" id="XP_003856460.1">
    <property type="nucleotide sequence ID" value="XM_003856412.1"/>
</dbReference>
<dbReference type="AlphaFoldDB" id="F9X157"/>
<dbReference type="GO" id="GO:0006914">
    <property type="term" value="P:autophagy"/>
    <property type="evidence" value="ECO:0007669"/>
    <property type="project" value="InterPro"/>
</dbReference>
<dbReference type="GO" id="GO:0005737">
    <property type="term" value="C:cytoplasm"/>
    <property type="evidence" value="ECO:0007669"/>
    <property type="project" value="TreeGrafter"/>
</dbReference>
<dbReference type="PANTHER" id="PTHR13268:SF0">
    <property type="entry name" value="BCAS3 MICROTUBULE ASSOCIATED CELL MIGRATION FACTOR"/>
    <property type="match status" value="1"/>
</dbReference>
<dbReference type="KEGG" id="ztr:MYCGRDRAFT_107403"/>
<sequence>MYRHGKAGVKNDPRPDIGHRCWMPSADDFAPTFEFDSSSPPVEAPDAWPSTSPPQPAKSKKKKKGKGKKHESREDGDESSSYPKSITPSPPVGHEGPSKVDYNRVEPAPAHLVDVAPDSSPEDLLLEDHDVSDLPPQRPPTEAAAANSSPSTAQPSAKSPKPAIVSPQPRPASIYSPRDRRDSPAAIRTPSIPVQSSRRESFATQQPVRPGFVDPPPPHMPQAHYFSLPDLGLGFNQKQETGKPAGSNGYCCRLDSLADGGDVASTKKARDALLVGCEGGLEVFRILPNKLEVIGRLEGLSGAVIGAKILPHNDRTDPLQALRPLVAVILHGQIVDPSDEDGLQNQGTASRYFQTVVEVYSLQTQHYIATLYRSAPVALEKPAVGQVSSLPPPVGDLHVDASGRFITISSGISGEIWVFTATPNTGLDVAQYRCIGKFWTVLSTGTTGAKDGSTIDHEATESPHAPIYSLSRRWLAILPPSSSSNISIQGAPLLSEINPSPPGVGSHAAPGQPSVTCDVVDTDIEGTWSRLGRQAAQGLVKYSQRGIEMGLQGWKELTQPSPPNARQLQERANANDEFPPTKAFSDDPSRAAKEPALVSIIDLQSLLQWEALKPKHAPSPMATCALVEGCKFLSLSCTGMRLLTTSRKGETSTVWDLRQAAHGVPRHRSMREDDVSTSPCIRQLQRIVRNTPSTILDCAWSTNDDALALLTAHGTVHLHEVVTVAPLRKRKRTGTVTAPKIEKADATVGLSEGLSPPSSNHGFLGSIKSSWSAVSTQVSSIRGSNPSTGLGIPTTFAGFREATAAAGNAGSRAVARGLSQGYTAAKGGASDYWHADDNKIRHTKALQEPHSARSLAWIKRNNTVSIAIVCGGTVHIHPVQHVVRRKGDDVVSGLKHEKYAHKAFPLPRIHTRAEVRDNASIKPDTCASEGPHGFWSLKHSTSSPPVGTQHTRSAAGPDSDVETNPPYCPFHVDSRVSIFTYDQNRSGSQIGPTTAYEQFKSQGHGSSVETPWTFGGPLPPSIKLNDRQSDDAEYSDFDAPGGDLEDEDEHDVSSQMESKLTIKSARRRSEEVGDIRINTRRRQGKANGGVSHSVGRADGEFEVFEEDARAW</sequence>
<feature type="region of interest" description="Disordered" evidence="1">
    <location>
        <begin position="1002"/>
        <end position="1094"/>
    </location>
</feature>
<dbReference type="GO" id="GO:0042594">
    <property type="term" value="P:response to starvation"/>
    <property type="evidence" value="ECO:0007669"/>
    <property type="project" value="TreeGrafter"/>
</dbReference>
<feature type="compositionally biased region" description="Polar residues" evidence="1">
    <location>
        <begin position="938"/>
        <end position="952"/>
    </location>
</feature>
<evidence type="ECO:0008006" key="4">
    <source>
        <dbReference type="Google" id="ProtNLM"/>
    </source>
</evidence>
<feature type="compositionally biased region" description="Polar residues" evidence="1">
    <location>
        <begin position="192"/>
        <end position="206"/>
    </location>
</feature>
<evidence type="ECO:0000313" key="3">
    <source>
        <dbReference type="Proteomes" id="UP000008062"/>
    </source>
</evidence>
<dbReference type="STRING" id="336722.F9X157"/>
<organism evidence="2 3">
    <name type="scientific">Zymoseptoria tritici (strain CBS 115943 / IPO323)</name>
    <name type="common">Speckled leaf blotch fungus</name>
    <name type="synonym">Septoria tritici</name>
    <dbReference type="NCBI Taxonomy" id="336722"/>
    <lineage>
        <taxon>Eukaryota</taxon>
        <taxon>Fungi</taxon>
        <taxon>Dikarya</taxon>
        <taxon>Ascomycota</taxon>
        <taxon>Pezizomycotina</taxon>
        <taxon>Dothideomycetes</taxon>
        <taxon>Dothideomycetidae</taxon>
        <taxon>Mycosphaerellales</taxon>
        <taxon>Mycosphaerellaceae</taxon>
        <taxon>Zymoseptoria</taxon>
    </lineage>
</organism>
<dbReference type="HOGENOM" id="CLU_005319_0_0_1"/>
<evidence type="ECO:0000256" key="1">
    <source>
        <dbReference type="SAM" id="MobiDB-lite"/>
    </source>
</evidence>
<feature type="region of interest" description="Disordered" evidence="1">
    <location>
        <begin position="932"/>
        <end position="964"/>
    </location>
</feature>
<dbReference type="OMA" id="SYEDSGR"/>
<dbReference type="InterPro" id="IPR045142">
    <property type="entry name" value="BCAS3-like"/>
</dbReference>
<dbReference type="EMBL" id="CM001196">
    <property type="protein sequence ID" value="EGP91436.1"/>
    <property type="molecule type" value="Genomic_DNA"/>
</dbReference>
<feature type="compositionally biased region" description="Basic residues" evidence="1">
    <location>
        <begin position="58"/>
        <end position="70"/>
    </location>
</feature>
<feature type="compositionally biased region" description="Polar residues" evidence="1">
    <location>
        <begin position="146"/>
        <end position="157"/>
    </location>
</feature>
<dbReference type="InterPro" id="IPR036322">
    <property type="entry name" value="WD40_repeat_dom_sf"/>
</dbReference>
<reference evidence="2 3" key="1">
    <citation type="journal article" date="2011" name="PLoS Genet.">
        <title>Finished genome of the fungal wheat pathogen Mycosphaerella graminicola reveals dispensome structure, chromosome plasticity, and stealth pathogenesis.</title>
        <authorList>
            <person name="Goodwin S.B."/>
            <person name="Ben M'barek S."/>
            <person name="Dhillon B."/>
            <person name="Wittenberg A.H.J."/>
            <person name="Crane C.F."/>
            <person name="Hane J.K."/>
            <person name="Foster A.J."/>
            <person name="Van der Lee T.A.J."/>
            <person name="Grimwood J."/>
            <person name="Aerts A."/>
            <person name="Antoniw J."/>
            <person name="Bailey A."/>
            <person name="Bluhm B."/>
            <person name="Bowler J."/>
            <person name="Bristow J."/>
            <person name="van der Burgt A."/>
            <person name="Canto-Canche B."/>
            <person name="Churchill A.C.L."/>
            <person name="Conde-Ferraez L."/>
            <person name="Cools H.J."/>
            <person name="Coutinho P.M."/>
            <person name="Csukai M."/>
            <person name="Dehal P."/>
            <person name="De Wit P."/>
            <person name="Donzelli B."/>
            <person name="van de Geest H.C."/>
            <person name="van Ham R.C.H.J."/>
            <person name="Hammond-Kosack K.E."/>
            <person name="Henrissat B."/>
            <person name="Kilian A."/>
            <person name="Kobayashi A.K."/>
            <person name="Koopmann E."/>
            <person name="Kourmpetis Y."/>
            <person name="Kuzniar A."/>
            <person name="Lindquist E."/>
            <person name="Lombard V."/>
            <person name="Maliepaard C."/>
            <person name="Martins N."/>
            <person name="Mehrabi R."/>
            <person name="Nap J.P.H."/>
            <person name="Ponomarenko A."/>
            <person name="Rudd J.J."/>
            <person name="Salamov A."/>
            <person name="Schmutz J."/>
            <person name="Schouten H.J."/>
            <person name="Shapiro H."/>
            <person name="Stergiopoulos I."/>
            <person name="Torriani S.F.F."/>
            <person name="Tu H."/>
            <person name="de Vries R.P."/>
            <person name="Waalwijk C."/>
            <person name="Ware S.B."/>
            <person name="Wiebenga A."/>
            <person name="Zwiers L.-H."/>
            <person name="Oliver R.P."/>
            <person name="Grigoriev I.V."/>
            <person name="Kema G.H.J."/>
        </authorList>
    </citation>
    <scope>NUCLEOTIDE SEQUENCE [LARGE SCALE GENOMIC DNA]</scope>
    <source>
        <strain evidence="3">CBS 115943 / IPO323</strain>
    </source>
</reference>
<dbReference type="Proteomes" id="UP000008062">
    <property type="component" value="Chromosome 1"/>
</dbReference>
<proteinExistence type="predicted"/>
<dbReference type="OrthoDB" id="3938623at2759"/>
<protein>
    <recommendedName>
        <fullName evidence="4">BCAS3 domain-containing protein</fullName>
    </recommendedName>
</protein>
<feature type="compositionally biased region" description="Basic and acidic residues" evidence="1">
    <location>
        <begin position="9"/>
        <end position="19"/>
    </location>
</feature>
<dbReference type="SUPFAM" id="SSF50978">
    <property type="entry name" value="WD40 repeat-like"/>
    <property type="match status" value="1"/>
</dbReference>
<dbReference type="InParanoid" id="F9X157"/>
<accession>F9X157</accession>
<keyword evidence="3" id="KW-1185">Reference proteome</keyword>